<dbReference type="Gene3D" id="3.40.630.10">
    <property type="entry name" value="Zn peptidases"/>
    <property type="match status" value="2"/>
</dbReference>
<dbReference type="InterPro" id="IPR001160">
    <property type="entry name" value="Peptidase_M20C"/>
</dbReference>
<keyword evidence="1" id="KW-0378">Hydrolase</keyword>
<gene>
    <name evidence="3" type="ORF">C0187_04725</name>
</gene>
<dbReference type="GO" id="GO:0005829">
    <property type="term" value="C:cytosol"/>
    <property type="evidence" value="ECO:0007669"/>
    <property type="project" value="TreeGrafter"/>
</dbReference>
<evidence type="ECO:0000259" key="2">
    <source>
        <dbReference type="Pfam" id="PF07687"/>
    </source>
</evidence>
<reference evidence="3 4" key="1">
    <citation type="submission" date="2018-01" db="EMBL/GenBank/DDBJ databases">
        <title>Metagenomic assembled genomes from two thermal pools in the Uzon Caldera, Kamchatka, Russia.</title>
        <authorList>
            <person name="Wilkins L."/>
            <person name="Ettinger C."/>
        </authorList>
    </citation>
    <scope>NUCLEOTIDE SEQUENCE [LARGE SCALE GENOMIC DNA]</scope>
    <source>
        <strain evidence="3">ZAV-05</strain>
    </source>
</reference>
<evidence type="ECO:0000313" key="3">
    <source>
        <dbReference type="EMBL" id="PMP70826.1"/>
    </source>
</evidence>
<feature type="domain" description="Peptidase M20 dimerisation" evidence="2">
    <location>
        <begin position="195"/>
        <end position="250"/>
    </location>
</feature>
<dbReference type="NCBIfam" id="TIGR01893">
    <property type="entry name" value="aa-his-dipept"/>
    <property type="match status" value="1"/>
</dbReference>
<name>A0A2J6WKC4_9BACT</name>
<dbReference type="Proteomes" id="UP000242881">
    <property type="component" value="Unassembled WGS sequence"/>
</dbReference>
<dbReference type="SUPFAM" id="SSF53187">
    <property type="entry name" value="Zn-dependent exopeptidases"/>
    <property type="match status" value="1"/>
</dbReference>
<proteinExistence type="predicted"/>
<dbReference type="PIRSF" id="PIRSF016599">
    <property type="entry name" value="Xaa-His_dipept"/>
    <property type="match status" value="1"/>
</dbReference>
<sequence length="458" mass="51460">MVDNVLDYFYQISRIPRCSKNEDKIIKFIQDWAISSAYRYKTDDLGNTLVVSGDKVRIILQSHVDMVCEKRDDCLHDFKIDPIPIKSDGLFIYSDGTSLGADNGIGMALSMYMMDYFRSQRDDIALLFTVDEETGLNGAKGVDPSFLDAEYLINLDSEADDTVIVGCAGGTDMIITRDLCKKTDSFVGRAIKISVSGFSGGHSGVDIDKGFGNAIKVLLELLCELKIFDISNIRGGTAHNAIPRFAEAVVCTDLDIDTIRGHFYDLTSKYNKDNPFVEITIYEDKIHSIYDMREIIPSIKRLNHGVVTKLDDQFWNGVESSSNLAKIEVIEGADKIKVVESLRSSSEIAMNYLKKLLEKELNGFNFYYCCDYPGWKPDRDSLLLKETVDIYEKLFSIPPKVEVIHAGLECGILKGKNEKLDIISIGPNIYSPHSPDERLQIKSVDKIVKFLNRLLTDL</sequence>
<evidence type="ECO:0000313" key="4">
    <source>
        <dbReference type="Proteomes" id="UP000242881"/>
    </source>
</evidence>
<dbReference type="RefSeq" id="WP_424604797.1">
    <property type="nucleotide sequence ID" value="NZ_JBNAVA010000001.1"/>
</dbReference>
<comment type="caution">
    <text evidence="3">The sequence shown here is derived from an EMBL/GenBank/DDBJ whole genome shotgun (WGS) entry which is preliminary data.</text>
</comment>
<accession>A0A2J6WKC4</accession>
<evidence type="ECO:0000256" key="1">
    <source>
        <dbReference type="ARBA" id="ARBA00022801"/>
    </source>
</evidence>
<organism evidence="3 4">
    <name type="scientific">Calditerrivibrio nitroreducens</name>
    <dbReference type="NCBI Taxonomy" id="477976"/>
    <lineage>
        <taxon>Bacteria</taxon>
        <taxon>Pseudomonadati</taxon>
        <taxon>Deferribacterota</taxon>
        <taxon>Deferribacteres</taxon>
        <taxon>Deferribacterales</taxon>
        <taxon>Calditerrivibrionaceae</taxon>
    </lineage>
</organism>
<protein>
    <recommendedName>
        <fullName evidence="2">Peptidase M20 dimerisation domain-containing protein</fullName>
    </recommendedName>
</protein>
<dbReference type="Pfam" id="PF01546">
    <property type="entry name" value="Peptidase_M20"/>
    <property type="match status" value="1"/>
</dbReference>
<dbReference type="Pfam" id="PF07687">
    <property type="entry name" value="M20_dimer"/>
    <property type="match status" value="1"/>
</dbReference>
<dbReference type="PANTHER" id="PTHR43501">
    <property type="entry name" value="CYTOSOL NON-SPECIFIC DIPEPTIDASE"/>
    <property type="match status" value="1"/>
</dbReference>
<dbReference type="InterPro" id="IPR002933">
    <property type="entry name" value="Peptidase_M20"/>
</dbReference>
<dbReference type="FunFam" id="3.40.630.10:FF:000018">
    <property type="entry name" value="Aminoacyl-histidine dipeptidase PepD"/>
    <property type="match status" value="1"/>
</dbReference>
<dbReference type="PRINTS" id="PR00934">
    <property type="entry name" value="XHISDIPTASE"/>
</dbReference>
<dbReference type="GO" id="GO:0006508">
    <property type="term" value="P:proteolysis"/>
    <property type="evidence" value="ECO:0007669"/>
    <property type="project" value="InterPro"/>
</dbReference>
<dbReference type="InterPro" id="IPR011650">
    <property type="entry name" value="Peptidase_M20_dimer"/>
</dbReference>
<dbReference type="EMBL" id="PNIN01000048">
    <property type="protein sequence ID" value="PMP70826.1"/>
    <property type="molecule type" value="Genomic_DNA"/>
</dbReference>
<dbReference type="AlphaFoldDB" id="A0A2J6WKC4"/>
<dbReference type="PANTHER" id="PTHR43501:SF1">
    <property type="entry name" value="CYTOSOL NON-SPECIFIC DIPEPTIDASE"/>
    <property type="match status" value="1"/>
</dbReference>
<dbReference type="GO" id="GO:0070573">
    <property type="term" value="F:metallodipeptidase activity"/>
    <property type="evidence" value="ECO:0007669"/>
    <property type="project" value="TreeGrafter"/>
</dbReference>